<feature type="transmembrane region" description="Helical" evidence="1">
    <location>
        <begin position="71"/>
        <end position="89"/>
    </location>
</feature>
<name>A0ABT3KT58_9BURK</name>
<keyword evidence="1" id="KW-0812">Transmembrane</keyword>
<proteinExistence type="predicted"/>
<reference evidence="3" key="1">
    <citation type="submission" date="2023-07" db="EMBL/GenBank/DDBJ databases">
        <title>Verminephrobacter genomes.</title>
        <authorList>
            <person name="Lund M.B."/>
        </authorList>
    </citation>
    <scope>NUCLEOTIDE SEQUENCE [LARGE SCALE GENOMIC DNA]</scope>
    <source>
        <strain evidence="3">AtM5-05</strain>
    </source>
</reference>
<feature type="transmembrane region" description="Helical" evidence="1">
    <location>
        <begin position="137"/>
        <end position="154"/>
    </location>
</feature>
<keyword evidence="1" id="KW-1133">Transmembrane helix</keyword>
<keyword evidence="1" id="KW-0472">Membrane</keyword>
<evidence type="ECO:0000313" key="3">
    <source>
        <dbReference type="Proteomes" id="UP001208935"/>
    </source>
</evidence>
<protein>
    <submittedName>
        <fullName evidence="2">Uncharacterized protein</fullName>
    </submittedName>
</protein>
<organism evidence="2 3">
    <name type="scientific">Verminephrobacter aporrectodeae subsp. tuberculatae</name>
    <dbReference type="NCBI Taxonomy" id="1110392"/>
    <lineage>
        <taxon>Bacteria</taxon>
        <taxon>Pseudomonadati</taxon>
        <taxon>Pseudomonadota</taxon>
        <taxon>Betaproteobacteria</taxon>
        <taxon>Burkholderiales</taxon>
        <taxon>Comamonadaceae</taxon>
        <taxon>Verminephrobacter</taxon>
    </lineage>
</organism>
<evidence type="ECO:0000256" key="1">
    <source>
        <dbReference type="SAM" id="Phobius"/>
    </source>
</evidence>
<gene>
    <name evidence="2" type="ORF">D5039_10210</name>
</gene>
<accession>A0ABT3KT58</accession>
<dbReference type="Proteomes" id="UP001208935">
    <property type="component" value="Unassembled WGS sequence"/>
</dbReference>
<dbReference type="RefSeq" id="WP_265282163.1">
    <property type="nucleotide sequence ID" value="NZ_QZCW01000002.1"/>
</dbReference>
<evidence type="ECO:0000313" key="2">
    <source>
        <dbReference type="EMBL" id="MCW5321508.1"/>
    </source>
</evidence>
<dbReference type="EMBL" id="QZCW01000002">
    <property type="protein sequence ID" value="MCW5321508.1"/>
    <property type="molecule type" value="Genomic_DNA"/>
</dbReference>
<feature type="transmembrane region" description="Helical" evidence="1">
    <location>
        <begin position="217"/>
        <end position="239"/>
    </location>
</feature>
<feature type="transmembrane region" description="Helical" evidence="1">
    <location>
        <begin position="166"/>
        <end position="185"/>
    </location>
</feature>
<sequence length="246" mass="25360">MQGFLLALHATTPAALSAAVLLHLCAPAWLPPLAQRPAWAVWALISAWLLMSALAALALRPLALWRVPLRCAAAFLALAGALGLVRGAALAPAMLASLATLGLLCLGIAACIGPRGQARRVPASRRKTARRSWHQRCAQAVAHGPFWLTGLLALESLRLAHLVSTGPARASGMLGLLLAFFIALPAATLRAWAARSAGVLWSLAALAYGGLALKTGLLQWPVAAALCAIAACHAAAAPVHPRQAGP</sequence>
<keyword evidence="3" id="KW-1185">Reference proteome</keyword>
<feature type="transmembrane region" description="Helical" evidence="1">
    <location>
        <begin position="95"/>
        <end position="116"/>
    </location>
</feature>
<feature type="transmembrane region" description="Helical" evidence="1">
    <location>
        <begin position="37"/>
        <end position="59"/>
    </location>
</feature>
<comment type="caution">
    <text evidence="2">The sequence shown here is derived from an EMBL/GenBank/DDBJ whole genome shotgun (WGS) entry which is preliminary data.</text>
</comment>